<evidence type="ECO:0000313" key="4">
    <source>
        <dbReference type="EMBL" id="CAH3149860.1"/>
    </source>
</evidence>
<dbReference type="SUPFAM" id="SSF57501">
    <property type="entry name" value="Cystine-knot cytokines"/>
    <property type="match status" value="1"/>
</dbReference>
<protein>
    <submittedName>
        <fullName evidence="4">Uncharacterized protein</fullName>
    </submittedName>
</protein>
<keyword evidence="3" id="KW-0732">Signal</keyword>
<organism evidence="4 5">
    <name type="scientific">Porites lobata</name>
    <dbReference type="NCBI Taxonomy" id="104759"/>
    <lineage>
        <taxon>Eukaryota</taxon>
        <taxon>Metazoa</taxon>
        <taxon>Cnidaria</taxon>
        <taxon>Anthozoa</taxon>
        <taxon>Hexacorallia</taxon>
        <taxon>Scleractinia</taxon>
        <taxon>Fungiina</taxon>
        <taxon>Poritidae</taxon>
        <taxon>Porites</taxon>
    </lineage>
</organism>
<evidence type="ECO:0000313" key="5">
    <source>
        <dbReference type="Proteomes" id="UP001159405"/>
    </source>
</evidence>
<dbReference type="EMBL" id="CALNXK010000087">
    <property type="protein sequence ID" value="CAH3149860.1"/>
    <property type="molecule type" value="Genomic_DNA"/>
</dbReference>
<feature type="chain" id="PRO_5045514994" evidence="3">
    <location>
        <begin position="23"/>
        <end position="285"/>
    </location>
</feature>
<dbReference type="Proteomes" id="UP001159405">
    <property type="component" value="Unassembled WGS sequence"/>
</dbReference>
<accession>A0ABN8PT00</accession>
<feature type="signal peptide" evidence="3">
    <location>
        <begin position="1"/>
        <end position="22"/>
    </location>
</feature>
<dbReference type="InterPro" id="IPR029034">
    <property type="entry name" value="Cystine-knot_cytokine"/>
</dbReference>
<keyword evidence="2" id="KW-0472">Membrane</keyword>
<evidence type="ECO:0000256" key="1">
    <source>
        <dbReference type="SAM" id="MobiDB-lite"/>
    </source>
</evidence>
<name>A0ABN8PT00_9CNID</name>
<sequence length="285" mass="32055">MKDSAIICLICYVFSALQGYVAEPIKLPPVKCNEPVLATVKVDPQHRVRPYYVRLHRCEGSWKEVNPNLKKCVALGIQHINIKVFSFETKKYEVRSVDNHTRCGAECTTGGPDKCDPYVKRWNNDTCKCDCAFNDEPPPSPRHSKKDFRWNKHLCNYECNRSPIDCPPKKELDRKTCSCVCKGYHKRICKNKNVPLNPKTCECAEGSASHGMSKSSVTYVVIGTLLAVLVVIVLFVWKLYCRRRCKTSKLVQGTPETSSVAGSVATNDSGSDRSSDCDHQFVTNV</sequence>
<gene>
    <name evidence="4" type="ORF">PLOB_00047517</name>
</gene>
<feature type="region of interest" description="Disordered" evidence="1">
    <location>
        <begin position="258"/>
        <end position="277"/>
    </location>
</feature>
<feature type="transmembrane region" description="Helical" evidence="2">
    <location>
        <begin position="217"/>
        <end position="240"/>
    </location>
</feature>
<keyword evidence="2" id="KW-0812">Transmembrane</keyword>
<feature type="compositionally biased region" description="Polar residues" evidence="1">
    <location>
        <begin position="258"/>
        <end position="269"/>
    </location>
</feature>
<evidence type="ECO:0000256" key="2">
    <source>
        <dbReference type="SAM" id="Phobius"/>
    </source>
</evidence>
<comment type="caution">
    <text evidence="4">The sequence shown here is derived from an EMBL/GenBank/DDBJ whole genome shotgun (WGS) entry which is preliminary data.</text>
</comment>
<reference evidence="4 5" key="1">
    <citation type="submission" date="2022-05" db="EMBL/GenBank/DDBJ databases">
        <authorList>
            <consortium name="Genoscope - CEA"/>
            <person name="William W."/>
        </authorList>
    </citation>
    <scope>NUCLEOTIDE SEQUENCE [LARGE SCALE GENOMIC DNA]</scope>
</reference>
<keyword evidence="5" id="KW-1185">Reference proteome</keyword>
<dbReference type="Gene3D" id="2.10.90.10">
    <property type="entry name" value="Cystine-knot cytokines"/>
    <property type="match status" value="1"/>
</dbReference>
<keyword evidence="2" id="KW-1133">Transmembrane helix</keyword>
<proteinExistence type="predicted"/>
<evidence type="ECO:0000256" key="3">
    <source>
        <dbReference type="SAM" id="SignalP"/>
    </source>
</evidence>